<evidence type="ECO:0000313" key="10">
    <source>
        <dbReference type="EMBL" id="KAA3477678.1"/>
    </source>
</evidence>
<sequence>MAFLTSLKRSSPSILHLSSIHQRLQIRQFSSLPLINASNILSNNKKDSIASPFLKWIAVGSSFGLVCWYSISASDRSTGFFNEQFLSFADWSTETAESAVDGSKNAFRKLALPDYSSKFIFGEEYRRKVFFNYEKRLRLRSPPEKVFEYFASFQTPEGELLMRPADLMRAIVPVFPPSESHLVRDGYLSGERSPGELRCDPSEFFMLFDMDTDGLISFKEEIDKEEFKKVMALMRANNRQGAVHRDGLRTGLKVTGSVEDGGLVEYFFGKDGKARLQHDKFIEFMQKLQDEILRLEFDHYDYKVRGSISAKDFALSMVASADMSHLDRLLERVDELSNEPHLREIRINLDEFKHFAELRRKLQPFSLALFSYGKINGLLTKDDFKRAAYHVCGISLTDNIVEIIFHVFDTNRDGHLSSDEFVRVLLKRERDIAQPVESGIFGLLSCCWHCSNNSSIGRVIT</sequence>
<dbReference type="Gene3D" id="1.10.238.10">
    <property type="entry name" value="EF-hand"/>
    <property type="match status" value="2"/>
</dbReference>
<evidence type="ECO:0000256" key="7">
    <source>
        <dbReference type="ARBA" id="ARBA00023128"/>
    </source>
</evidence>
<name>A0A5B6W962_9ROSI</name>
<dbReference type="Pfam" id="PF13833">
    <property type="entry name" value="EF-hand_8"/>
    <property type="match status" value="1"/>
</dbReference>
<dbReference type="OrthoDB" id="186625at2759"/>
<dbReference type="InterPro" id="IPR011992">
    <property type="entry name" value="EF-hand-dom_pair"/>
</dbReference>
<dbReference type="CDD" id="cd15900">
    <property type="entry name" value="EFh_MICU"/>
    <property type="match status" value="1"/>
</dbReference>
<keyword evidence="6" id="KW-0809">Transit peptide</keyword>
<keyword evidence="4" id="KW-0999">Mitochondrion inner membrane</keyword>
<comment type="subcellular location">
    <subcellularLocation>
        <location evidence="1">Mitochondrion inner membrane</location>
    </subcellularLocation>
    <subcellularLocation>
        <location evidence="2">Mitochondrion intermembrane space</location>
    </subcellularLocation>
</comment>
<dbReference type="GO" id="GO:0051560">
    <property type="term" value="P:mitochondrial calcium ion homeostasis"/>
    <property type="evidence" value="ECO:0007669"/>
    <property type="project" value="TreeGrafter"/>
</dbReference>
<keyword evidence="3" id="KW-0677">Repeat</keyword>
<proteinExistence type="predicted"/>
<dbReference type="GO" id="GO:0005758">
    <property type="term" value="C:mitochondrial intermembrane space"/>
    <property type="evidence" value="ECO:0007669"/>
    <property type="project" value="UniProtKB-SubCell"/>
</dbReference>
<dbReference type="GO" id="GO:0036444">
    <property type="term" value="P:calcium import into the mitochondrion"/>
    <property type="evidence" value="ECO:0007669"/>
    <property type="project" value="TreeGrafter"/>
</dbReference>
<gene>
    <name evidence="10" type="ORF">EPI10_011551</name>
</gene>
<dbReference type="GO" id="GO:1990246">
    <property type="term" value="C:uniplex complex"/>
    <property type="evidence" value="ECO:0007669"/>
    <property type="project" value="TreeGrafter"/>
</dbReference>
<keyword evidence="11" id="KW-1185">Reference proteome</keyword>
<evidence type="ECO:0000256" key="5">
    <source>
        <dbReference type="ARBA" id="ARBA00022837"/>
    </source>
</evidence>
<evidence type="ECO:0000256" key="6">
    <source>
        <dbReference type="ARBA" id="ARBA00022946"/>
    </source>
</evidence>
<evidence type="ECO:0000256" key="2">
    <source>
        <dbReference type="ARBA" id="ARBA00004569"/>
    </source>
</evidence>
<protein>
    <submittedName>
        <fullName evidence="10">Calcium uptake protein 1, mitochondrial-like</fullName>
    </submittedName>
</protein>
<dbReference type="PANTHER" id="PTHR12294:SF23">
    <property type="entry name" value="CALCIUM UPTAKE PROTEIN, MITOCHONDRIAL"/>
    <property type="match status" value="1"/>
</dbReference>
<dbReference type="PROSITE" id="PS00018">
    <property type="entry name" value="EF_HAND_1"/>
    <property type="match status" value="1"/>
</dbReference>
<dbReference type="EMBL" id="SMMG02000004">
    <property type="protein sequence ID" value="KAA3477678.1"/>
    <property type="molecule type" value="Genomic_DNA"/>
</dbReference>
<dbReference type="SUPFAM" id="SSF47473">
    <property type="entry name" value="EF-hand"/>
    <property type="match status" value="1"/>
</dbReference>
<organism evidence="10 11">
    <name type="scientific">Gossypium australe</name>
    <dbReference type="NCBI Taxonomy" id="47621"/>
    <lineage>
        <taxon>Eukaryota</taxon>
        <taxon>Viridiplantae</taxon>
        <taxon>Streptophyta</taxon>
        <taxon>Embryophyta</taxon>
        <taxon>Tracheophyta</taxon>
        <taxon>Spermatophyta</taxon>
        <taxon>Magnoliopsida</taxon>
        <taxon>eudicotyledons</taxon>
        <taxon>Gunneridae</taxon>
        <taxon>Pentapetalae</taxon>
        <taxon>rosids</taxon>
        <taxon>malvids</taxon>
        <taxon>Malvales</taxon>
        <taxon>Malvaceae</taxon>
        <taxon>Malvoideae</taxon>
        <taxon>Gossypium</taxon>
    </lineage>
</organism>
<dbReference type="InterPro" id="IPR002048">
    <property type="entry name" value="EF_hand_dom"/>
</dbReference>
<keyword evidence="5" id="KW-0106">Calcium</keyword>
<evidence type="ECO:0000259" key="9">
    <source>
        <dbReference type="PROSITE" id="PS50222"/>
    </source>
</evidence>
<reference evidence="10" key="1">
    <citation type="submission" date="2019-08" db="EMBL/GenBank/DDBJ databases">
        <authorList>
            <person name="Liu F."/>
        </authorList>
    </citation>
    <scope>NUCLEOTIDE SEQUENCE [LARGE SCALE GENOMIC DNA]</scope>
    <source>
        <strain evidence="10">PA1801</strain>
        <tissue evidence="10">Leaf</tissue>
    </source>
</reference>
<feature type="domain" description="EF-hand" evidence="9">
    <location>
        <begin position="396"/>
        <end position="431"/>
    </location>
</feature>
<evidence type="ECO:0000256" key="8">
    <source>
        <dbReference type="ARBA" id="ARBA00023136"/>
    </source>
</evidence>
<evidence type="ECO:0000256" key="1">
    <source>
        <dbReference type="ARBA" id="ARBA00004273"/>
    </source>
</evidence>
<dbReference type="PROSITE" id="PS50222">
    <property type="entry name" value="EF_HAND_2"/>
    <property type="match status" value="1"/>
</dbReference>
<keyword evidence="7" id="KW-0496">Mitochondrion</keyword>
<dbReference type="PANTHER" id="PTHR12294">
    <property type="entry name" value="EF HAND DOMAIN FAMILY A1,A2-RELATED"/>
    <property type="match status" value="1"/>
</dbReference>
<dbReference type="InterPro" id="IPR018247">
    <property type="entry name" value="EF_Hand_1_Ca_BS"/>
</dbReference>
<dbReference type="GO" id="GO:0005509">
    <property type="term" value="F:calcium ion binding"/>
    <property type="evidence" value="ECO:0007669"/>
    <property type="project" value="InterPro"/>
</dbReference>
<dbReference type="AlphaFoldDB" id="A0A5B6W962"/>
<evidence type="ECO:0000313" key="11">
    <source>
        <dbReference type="Proteomes" id="UP000325315"/>
    </source>
</evidence>
<dbReference type="InterPro" id="IPR039800">
    <property type="entry name" value="MICU1/2/3"/>
</dbReference>
<evidence type="ECO:0000256" key="3">
    <source>
        <dbReference type="ARBA" id="ARBA00022737"/>
    </source>
</evidence>
<keyword evidence="8" id="KW-0472">Membrane</keyword>
<dbReference type="Proteomes" id="UP000325315">
    <property type="component" value="Unassembled WGS sequence"/>
</dbReference>
<comment type="caution">
    <text evidence="10">The sequence shown here is derived from an EMBL/GenBank/DDBJ whole genome shotgun (WGS) entry which is preliminary data.</text>
</comment>
<evidence type="ECO:0000256" key="4">
    <source>
        <dbReference type="ARBA" id="ARBA00022792"/>
    </source>
</evidence>
<accession>A0A5B6W962</accession>